<gene>
    <name evidence="2" type="ORF">SDC9_52188</name>
</gene>
<evidence type="ECO:0000256" key="1">
    <source>
        <dbReference type="SAM" id="Phobius"/>
    </source>
</evidence>
<feature type="transmembrane region" description="Helical" evidence="1">
    <location>
        <begin position="402"/>
        <end position="424"/>
    </location>
</feature>
<evidence type="ECO:0000313" key="2">
    <source>
        <dbReference type="EMBL" id="MPM05893.1"/>
    </source>
</evidence>
<feature type="transmembrane region" description="Helical" evidence="1">
    <location>
        <begin position="252"/>
        <end position="275"/>
    </location>
</feature>
<dbReference type="EMBL" id="VSSQ01001175">
    <property type="protein sequence ID" value="MPM05893.1"/>
    <property type="molecule type" value="Genomic_DNA"/>
</dbReference>
<accession>A0A644WUX0</accession>
<feature type="transmembrane region" description="Helical" evidence="1">
    <location>
        <begin position="189"/>
        <end position="207"/>
    </location>
</feature>
<organism evidence="2">
    <name type="scientific">bioreactor metagenome</name>
    <dbReference type="NCBI Taxonomy" id="1076179"/>
    <lineage>
        <taxon>unclassified sequences</taxon>
        <taxon>metagenomes</taxon>
        <taxon>ecological metagenomes</taxon>
    </lineage>
</organism>
<reference evidence="2" key="1">
    <citation type="submission" date="2019-08" db="EMBL/GenBank/DDBJ databases">
        <authorList>
            <person name="Kucharzyk K."/>
            <person name="Murdoch R.W."/>
            <person name="Higgins S."/>
            <person name="Loffler F."/>
        </authorList>
    </citation>
    <scope>NUCLEOTIDE SEQUENCE</scope>
</reference>
<feature type="transmembrane region" description="Helical" evidence="1">
    <location>
        <begin position="149"/>
        <end position="177"/>
    </location>
</feature>
<feature type="transmembrane region" description="Helical" evidence="1">
    <location>
        <begin position="498"/>
        <end position="516"/>
    </location>
</feature>
<feature type="transmembrane region" description="Helical" evidence="1">
    <location>
        <begin position="358"/>
        <end position="381"/>
    </location>
</feature>
<name>A0A644WUX0_9ZZZZ</name>
<keyword evidence="1" id="KW-0812">Transmembrane</keyword>
<dbReference type="AlphaFoldDB" id="A0A644WUX0"/>
<sequence>MREFWILTKLQLTSLFGINKILHMKNAEEKKQAKRGVYSLIAMVFAMGYISVFYSIMLGNAFEMMGMLPMLLGLMAFACSALLLVFSIFETKGVLFGFGDYDIQMSWPVSVHAVAASRVTTMYAYNFVYAAMLLIPAGVIYAIKAAPSLWYYPTFLLVTLLIPAVPTIIGALLGTLLTIGTARMKKRNIMNILGQLLLVFVIMFFSFRMNTSIADPGKLAAGAGALQSSVSGVYPPAQWFQSALTEGSLTSLLWLLLLTAASIALLLLFVGRYFVAVNSRIKSQPQGEKFVMRSQARSSSTTALLKNEWRRYLSSSLYVVNTAFGYLMLLGAGVFCVIKPDMIASVLNMPETSFLHLLVPFILGWILSMSATTSSAISMEGKRLWIVKSMPVPARDWLTSKLMVSLVLAVPSVLVACTMISIGLRSDAAGWFWNYVIPLLYAVAFAVFGLWINIRMPRMDWQNEAEVVKQSGSVMIAIFTGMGVAAIPAIVIGFTQSIWVTPLTALVLLALTLAMWRSLVKSGDKRLYKLN</sequence>
<feature type="transmembrane region" description="Helical" evidence="1">
    <location>
        <begin position="473"/>
        <end position="492"/>
    </location>
</feature>
<feature type="transmembrane region" description="Helical" evidence="1">
    <location>
        <begin position="430"/>
        <end position="452"/>
    </location>
</feature>
<feature type="transmembrane region" description="Helical" evidence="1">
    <location>
        <begin position="123"/>
        <end position="143"/>
    </location>
</feature>
<feature type="transmembrane region" description="Helical" evidence="1">
    <location>
        <begin position="68"/>
        <end position="89"/>
    </location>
</feature>
<comment type="caution">
    <text evidence="2">The sequence shown here is derived from an EMBL/GenBank/DDBJ whole genome shotgun (WGS) entry which is preliminary data.</text>
</comment>
<protein>
    <submittedName>
        <fullName evidence="2">Uncharacterized protein</fullName>
    </submittedName>
</protein>
<proteinExistence type="predicted"/>
<keyword evidence="1" id="KW-1133">Transmembrane helix</keyword>
<keyword evidence="1" id="KW-0472">Membrane</keyword>
<feature type="transmembrane region" description="Helical" evidence="1">
    <location>
        <begin position="316"/>
        <end position="338"/>
    </location>
</feature>
<feature type="transmembrane region" description="Helical" evidence="1">
    <location>
        <begin position="37"/>
        <end position="56"/>
    </location>
</feature>